<evidence type="ECO:0000256" key="3">
    <source>
        <dbReference type="ARBA" id="ARBA00022840"/>
    </source>
</evidence>
<dbReference type="InterPro" id="IPR001789">
    <property type="entry name" value="Sig_transdc_resp-reg_receiver"/>
</dbReference>
<evidence type="ECO:0000256" key="4">
    <source>
        <dbReference type="ARBA" id="ARBA00023012"/>
    </source>
</evidence>
<dbReference type="Gene3D" id="3.40.50.300">
    <property type="entry name" value="P-loop containing nucleotide triphosphate hydrolases"/>
    <property type="match status" value="1"/>
</dbReference>
<dbReference type="FunFam" id="3.40.50.2300:FF:000018">
    <property type="entry name" value="DNA-binding transcriptional regulator NtrC"/>
    <property type="match status" value="1"/>
</dbReference>
<dbReference type="PROSITE" id="PS50110">
    <property type="entry name" value="RESPONSE_REGULATORY"/>
    <property type="match status" value="1"/>
</dbReference>
<dbReference type="RefSeq" id="WP_041153871.1">
    <property type="nucleotide sequence ID" value="NZ_CBCRVP010000010.1"/>
</dbReference>
<dbReference type="Pfam" id="PF14532">
    <property type="entry name" value="Sigma54_activ_2"/>
    <property type="match status" value="1"/>
</dbReference>
<protein>
    <submittedName>
        <fullName evidence="10">Chemotaxis protein CheY</fullName>
    </submittedName>
</protein>
<evidence type="ECO:0000256" key="7">
    <source>
        <dbReference type="PROSITE-ProRule" id="PRU00169"/>
    </source>
</evidence>
<evidence type="ECO:0000313" key="10">
    <source>
        <dbReference type="EMBL" id="KIN12358.1"/>
    </source>
</evidence>
<dbReference type="InterPro" id="IPR009057">
    <property type="entry name" value="Homeodomain-like_sf"/>
</dbReference>
<evidence type="ECO:0000256" key="5">
    <source>
        <dbReference type="ARBA" id="ARBA00023015"/>
    </source>
</evidence>
<dbReference type="Pfam" id="PF00072">
    <property type="entry name" value="Response_reg"/>
    <property type="match status" value="1"/>
</dbReference>
<dbReference type="GO" id="GO:0006355">
    <property type="term" value="P:regulation of DNA-templated transcription"/>
    <property type="evidence" value="ECO:0007669"/>
    <property type="project" value="InterPro"/>
</dbReference>
<dbReference type="GO" id="GO:0005524">
    <property type="term" value="F:ATP binding"/>
    <property type="evidence" value="ECO:0007669"/>
    <property type="project" value="UniProtKB-KW"/>
</dbReference>
<keyword evidence="11" id="KW-1185">Reference proteome</keyword>
<dbReference type="InterPro" id="IPR002078">
    <property type="entry name" value="Sigma_54_int"/>
</dbReference>
<dbReference type="Pfam" id="PF25601">
    <property type="entry name" value="AAA_lid_14"/>
    <property type="match status" value="1"/>
</dbReference>
<dbReference type="InterPro" id="IPR025944">
    <property type="entry name" value="Sigma_54_int_dom_CS"/>
</dbReference>
<accession>A0A0C3ED30</accession>
<dbReference type="Pfam" id="PF02954">
    <property type="entry name" value="HTH_8"/>
    <property type="match status" value="1"/>
</dbReference>
<keyword evidence="5" id="KW-0805">Transcription regulation</keyword>
<comment type="caution">
    <text evidence="10">The sequence shown here is derived from an EMBL/GenBank/DDBJ whole genome shotgun (WGS) entry which is preliminary data.</text>
</comment>
<dbReference type="Gene3D" id="1.10.8.60">
    <property type="match status" value="1"/>
</dbReference>
<dbReference type="GO" id="GO:0000160">
    <property type="term" value="P:phosphorelay signal transduction system"/>
    <property type="evidence" value="ECO:0007669"/>
    <property type="project" value="UniProtKB-KW"/>
</dbReference>
<dbReference type="EMBL" id="JXOK01000004">
    <property type="protein sequence ID" value="KIN12358.1"/>
    <property type="molecule type" value="Genomic_DNA"/>
</dbReference>
<evidence type="ECO:0000256" key="6">
    <source>
        <dbReference type="ARBA" id="ARBA00023163"/>
    </source>
</evidence>
<dbReference type="OrthoDB" id="9802186at2"/>
<keyword evidence="1 7" id="KW-0597">Phosphoprotein</keyword>
<evidence type="ECO:0000259" key="9">
    <source>
        <dbReference type="PROSITE" id="PS50110"/>
    </source>
</evidence>
<reference evidence="10 11" key="1">
    <citation type="submission" date="2015-01" db="EMBL/GenBank/DDBJ databases">
        <title>Draft genome of Vibrio mytili type strain CAIM 528.</title>
        <authorList>
            <person name="Gonzalez-Castillo A."/>
            <person name="Gomez-Gil B."/>
            <person name="Enciso-Ibarra J."/>
        </authorList>
    </citation>
    <scope>NUCLEOTIDE SEQUENCE [LARGE SCALE GENOMIC DNA]</scope>
    <source>
        <strain evidence="10 11">CAIM 528</strain>
    </source>
</reference>
<name>A0A0C3ED30_9VIBR</name>
<proteinExistence type="predicted"/>
<keyword evidence="2" id="KW-0547">Nucleotide-binding</keyword>
<evidence type="ECO:0000256" key="2">
    <source>
        <dbReference type="ARBA" id="ARBA00022741"/>
    </source>
</evidence>
<dbReference type="Gene3D" id="3.40.50.2300">
    <property type="match status" value="1"/>
</dbReference>
<feature type="domain" description="Response regulatory" evidence="9">
    <location>
        <begin position="7"/>
        <end position="121"/>
    </location>
</feature>
<dbReference type="InterPro" id="IPR002197">
    <property type="entry name" value="HTH_Fis"/>
</dbReference>
<dbReference type="SUPFAM" id="SSF52172">
    <property type="entry name" value="CheY-like"/>
    <property type="match status" value="1"/>
</dbReference>
<evidence type="ECO:0000313" key="11">
    <source>
        <dbReference type="Proteomes" id="UP000031977"/>
    </source>
</evidence>
<sequence>MSNNLYSVLLVDDDQDVLDSYSHLMDISLIKSKAINDPTQALRYISPEWAGVVILDMYMPQMHGLELLRMIKNVDERIPVIVITGHGDIPMAVDAVKKGACEFLEKPINPAELLTLVKQQLDLRNSQIELQSQAEKSISRSLIGKSAHMDQIRKLVAQYALLDTHIVIYGESGTGRHSAAKLVKDMMSQSKEMQLNSLSLSQATATACIDEATNIDESCVLVLENLPELPEEGQRHLAQLLLARERNGKKNLRVITIFDSEPEEYITKHQLLPELYYLLNQGVIHVPPLRQRPDDIVTIFHYFLKLSCKKLGKTLPSVDSSYLTLLRNYPWPGNIRELRNIAELYAIGIVKLTGKERIYSQNDIQLPLDELVDDFEKQLIEDALFLHSGRVTDAANHLQIPRKKLYLRMKKHGIEKGDYKSR</sequence>
<dbReference type="Gene3D" id="1.10.10.60">
    <property type="entry name" value="Homeodomain-like"/>
    <property type="match status" value="1"/>
</dbReference>
<evidence type="ECO:0000256" key="1">
    <source>
        <dbReference type="ARBA" id="ARBA00022553"/>
    </source>
</evidence>
<dbReference type="PROSITE" id="PS00688">
    <property type="entry name" value="SIGMA54_INTERACT_3"/>
    <property type="match status" value="1"/>
</dbReference>
<dbReference type="SMART" id="SM00448">
    <property type="entry name" value="REC"/>
    <property type="match status" value="1"/>
</dbReference>
<dbReference type="InterPro" id="IPR058031">
    <property type="entry name" value="AAA_lid_NorR"/>
</dbReference>
<dbReference type="STRING" id="50718.SU60_00700"/>
<evidence type="ECO:0000259" key="8">
    <source>
        <dbReference type="PROSITE" id="PS50045"/>
    </source>
</evidence>
<dbReference type="GO" id="GO:0043565">
    <property type="term" value="F:sequence-specific DNA binding"/>
    <property type="evidence" value="ECO:0007669"/>
    <property type="project" value="InterPro"/>
</dbReference>
<keyword evidence="3" id="KW-0067">ATP-binding</keyword>
<keyword evidence="4" id="KW-0902">Two-component regulatory system</keyword>
<gene>
    <name evidence="10" type="ORF">SU60_00700</name>
</gene>
<dbReference type="SUPFAM" id="SSF46689">
    <property type="entry name" value="Homeodomain-like"/>
    <property type="match status" value="1"/>
</dbReference>
<dbReference type="InterPro" id="IPR027417">
    <property type="entry name" value="P-loop_NTPase"/>
</dbReference>
<dbReference type="PANTHER" id="PTHR32071:SF29">
    <property type="entry name" value="PHOSPHOGLYCERATE TRANSPORT SYSTEM TRANSCRIPTIONAL REGULATORY PROTEIN PGTA"/>
    <property type="match status" value="1"/>
</dbReference>
<dbReference type="InterPro" id="IPR011006">
    <property type="entry name" value="CheY-like_superfamily"/>
</dbReference>
<dbReference type="AlphaFoldDB" id="A0A0C3ED30"/>
<keyword evidence="6" id="KW-0804">Transcription</keyword>
<dbReference type="PANTHER" id="PTHR32071">
    <property type="entry name" value="TRANSCRIPTIONAL REGULATORY PROTEIN"/>
    <property type="match status" value="1"/>
</dbReference>
<feature type="modified residue" description="4-aspartylphosphate" evidence="7">
    <location>
        <position position="56"/>
    </location>
</feature>
<dbReference type="Proteomes" id="UP000031977">
    <property type="component" value="Unassembled WGS sequence"/>
</dbReference>
<dbReference type="SUPFAM" id="SSF52540">
    <property type="entry name" value="P-loop containing nucleoside triphosphate hydrolases"/>
    <property type="match status" value="1"/>
</dbReference>
<feature type="domain" description="Sigma-54 factor interaction" evidence="8">
    <location>
        <begin position="142"/>
        <end position="347"/>
    </location>
</feature>
<dbReference type="PROSITE" id="PS50045">
    <property type="entry name" value="SIGMA54_INTERACT_4"/>
    <property type="match status" value="1"/>
</dbReference>
<organism evidence="10 11">
    <name type="scientific">Vibrio mytili</name>
    <dbReference type="NCBI Taxonomy" id="50718"/>
    <lineage>
        <taxon>Bacteria</taxon>
        <taxon>Pseudomonadati</taxon>
        <taxon>Pseudomonadota</taxon>
        <taxon>Gammaproteobacteria</taxon>
        <taxon>Vibrionales</taxon>
        <taxon>Vibrionaceae</taxon>
        <taxon>Vibrio</taxon>
    </lineage>
</organism>